<feature type="compositionally biased region" description="Polar residues" evidence="1">
    <location>
        <begin position="156"/>
        <end position="184"/>
    </location>
</feature>
<dbReference type="OrthoDB" id="1600340at2759"/>
<dbReference type="Pfam" id="PF01302">
    <property type="entry name" value="CAP_GLY"/>
    <property type="match status" value="2"/>
</dbReference>
<feature type="domain" description="CAP-Gly" evidence="2">
    <location>
        <begin position="207"/>
        <end position="249"/>
    </location>
</feature>
<dbReference type="AlphaFoldDB" id="A0A9P0NE31"/>
<dbReference type="InterPro" id="IPR036859">
    <property type="entry name" value="CAP-Gly_dom_sf"/>
</dbReference>
<keyword evidence="4" id="KW-1185">Reference proteome</keyword>
<dbReference type="SUPFAM" id="SSF74924">
    <property type="entry name" value="Cap-Gly domain"/>
    <property type="match status" value="2"/>
</dbReference>
<protein>
    <recommendedName>
        <fullName evidence="2">CAP-Gly domain-containing protein</fullName>
    </recommendedName>
</protein>
<evidence type="ECO:0000313" key="4">
    <source>
        <dbReference type="Proteomes" id="UP001153620"/>
    </source>
</evidence>
<feature type="region of interest" description="Disordered" evidence="1">
    <location>
        <begin position="42"/>
        <end position="63"/>
    </location>
</feature>
<feature type="region of interest" description="Disordered" evidence="1">
    <location>
        <begin position="1"/>
        <end position="25"/>
    </location>
</feature>
<reference evidence="3" key="1">
    <citation type="submission" date="2022-01" db="EMBL/GenBank/DDBJ databases">
        <authorList>
            <person name="King R."/>
        </authorList>
    </citation>
    <scope>NUCLEOTIDE SEQUENCE</scope>
</reference>
<name>A0A9P0NE31_9DIPT</name>
<dbReference type="Gene3D" id="2.30.30.190">
    <property type="entry name" value="CAP Gly-rich-like domain"/>
    <property type="match status" value="2"/>
</dbReference>
<organism evidence="3 4">
    <name type="scientific">Chironomus riparius</name>
    <dbReference type="NCBI Taxonomy" id="315576"/>
    <lineage>
        <taxon>Eukaryota</taxon>
        <taxon>Metazoa</taxon>
        <taxon>Ecdysozoa</taxon>
        <taxon>Arthropoda</taxon>
        <taxon>Hexapoda</taxon>
        <taxon>Insecta</taxon>
        <taxon>Pterygota</taxon>
        <taxon>Neoptera</taxon>
        <taxon>Endopterygota</taxon>
        <taxon>Diptera</taxon>
        <taxon>Nematocera</taxon>
        <taxon>Chironomoidea</taxon>
        <taxon>Chironomidae</taxon>
        <taxon>Chironominae</taxon>
        <taxon>Chironomus</taxon>
    </lineage>
</organism>
<gene>
    <name evidence="3" type="ORF">CHIRRI_LOCUS1489</name>
</gene>
<dbReference type="Proteomes" id="UP001153620">
    <property type="component" value="Chromosome 1"/>
</dbReference>
<dbReference type="PROSITE" id="PS50245">
    <property type="entry name" value="CAP_GLY_2"/>
    <property type="match status" value="2"/>
</dbReference>
<feature type="region of interest" description="Disordered" evidence="1">
    <location>
        <begin position="156"/>
        <end position="185"/>
    </location>
</feature>
<evidence type="ECO:0000256" key="1">
    <source>
        <dbReference type="SAM" id="MobiDB-lite"/>
    </source>
</evidence>
<accession>A0A9P0NE31</accession>
<dbReference type="PANTHER" id="PTHR18916">
    <property type="entry name" value="DYNACTIN 1-RELATED MICROTUBULE-BINDING"/>
    <property type="match status" value="1"/>
</dbReference>
<sequence length="419" mass="45993">MSESTNEIPEHVISQLPKPSGIKPPSSIFSIPKVSRICSNHDKKPDLPVAATPNKNHGGDLTTDTDSFMIGQRVYVGGIKSGRITFIGEVHFAPGEWAGIVLDDAEGKNDGAVSGKRYFQCEPKKGIFSRLTRLTREPIGSTVTDSMDFSFRSVTSPLRTSSGNTSPTHSVTSTSKPVGSSTSPEIGDRVIVKNASGSRVGILRFRGETQFASGDWCGVEFEDAGGKNDGSVNGVRYFNCPAGHGIFVPSSKVVISPLARRMRLSRQNSSESLASNITLNSLASTTASKLRMNATQKRLSTLNKLPSATSTPKPSFSLQDILREKSNHIEQIMKERDIDREEMSAQTILYQKNLNQSISPERIQSPVFTKKSPSPEGEQIGRWADYIKQRIVLEDLKREFNGWTGNHERHCILHDVFLT</sequence>
<dbReference type="SMART" id="SM01052">
    <property type="entry name" value="CAP_GLY"/>
    <property type="match status" value="2"/>
</dbReference>
<dbReference type="InterPro" id="IPR000938">
    <property type="entry name" value="CAP-Gly_domain"/>
</dbReference>
<proteinExistence type="predicted"/>
<dbReference type="PROSITE" id="PS00845">
    <property type="entry name" value="CAP_GLY_1"/>
    <property type="match status" value="2"/>
</dbReference>
<evidence type="ECO:0000313" key="3">
    <source>
        <dbReference type="EMBL" id="CAH1710123.1"/>
    </source>
</evidence>
<dbReference type="PANTHER" id="PTHR18916:SF93">
    <property type="entry name" value="RESTIN HOMOLOG"/>
    <property type="match status" value="1"/>
</dbReference>
<evidence type="ECO:0000259" key="2">
    <source>
        <dbReference type="PROSITE" id="PS50245"/>
    </source>
</evidence>
<dbReference type="EMBL" id="OU895877">
    <property type="protein sequence ID" value="CAH1710123.1"/>
    <property type="molecule type" value="Genomic_DNA"/>
</dbReference>
<feature type="domain" description="CAP-Gly" evidence="2">
    <location>
        <begin position="88"/>
        <end position="130"/>
    </location>
</feature>
<reference evidence="3" key="2">
    <citation type="submission" date="2022-10" db="EMBL/GenBank/DDBJ databases">
        <authorList>
            <consortium name="ENA_rothamsted_submissions"/>
            <consortium name="culmorum"/>
            <person name="King R."/>
        </authorList>
    </citation>
    <scope>NUCLEOTIDE SEQUENCE</scope>
</reference>